<evidence type="ECO:0000256" key="4">
    <source>
        <dbReference type="ARBA" id="ARBA00023136"/>
    </source>
</evidence>
<dbReference type="Gene3D" id="3.40.1710.10">
    <property type="entry name" value="abc type-2 transporter like domain"/>
    <property type="match status" value="1"/>
</dbReference>
<dbReference type="PANTHER" id="PTHR43077">
    <property type="entry name" value="TRANSPORT PERMEASE YVFS-RELATED"/>
    <property type="match status" value="1"/>
</dbReference>
<evidence type="ECO:0000256" key="2">
    <source>
        <dbReference type="ARBA" id="ARBA00022692"/>
    </source>
</evidence>
<evidence type="ECO:0000313" key="6">
    <source>
        <dbReference type="EMBL" id="KRM89966.1"/>
    </source>
</evidence>
<gene>
    <name evidence="6" type="ORF">FC80_GL001788</name>
</gene>
<keyword evidence="3 5" id="KW-1133">Transmembrane helix</keyword>
<evidence type="ECO:0000313" key="7">
    <source>
        <dbReference type="Proteomes" id="UP000051131"/>
    </source>
</evidence>
<name>A0A0R2CDW1_9LACO</name>
<keyword evidence="2 5" id="KW-0812">Transmembrane</keyword>
<keyword evidence="7" id="KW-1185">Reference proteome</keyword>
<dbReference type="GO" id="GO:0016020">
    <property type="term" value="C:membrane"/>
    <property type="evidence" value="ECO:0007669"/>
    <property type="project" value="UniProtKB-SubCell"/>
</dbReference>
<proteinExistence type="predicted"/>
<dbReference type="PANTHER" id="PTHR43077:SF5">
    <property type="entry name" value="PHAGE INFECTION PROTEIN"/>
    <property type="match status" value="1"/>
</dbReference>
<dbReference type="AlphaFoldDB" id="A0A0R2CDW1"/>
<dbReference type="STRING" id="1423729.FC80_GL001788"/>
<evidence type="ECO:0000256" key="1">
    <source>
        <dbReference type="ARBA" id="ARBA00004141"/>
    </source>
</evidence>
<evidence type="ECO:0000256" key="3">
    <source>
        <dbReference type="ARBA" id="ARBA00022989"/>
    </source>
</evidence>
<feature type="transmembrane region" description="Helical" evidence="5">
    <location>
        <begin position="396"/>
        <end position="413"/>
    </location>
</feature>
<reference evidence="6 7" key="1">
    <citation type="journal article" date="2015" name="Genome Announc.">
        <title>Expanding the biotechnology potential of lactobacilli through comparative genomics of 213 strains and associated genera.</title>
        <authorList>
            <person name="Sun Z."/>
            <person name="Harris H.M."/>
            <person name="McCann A."/>
            <person name="Guo C."/>
            <person name="Argimon S."/>
            <person name="Zhang W."/>
            <person name="Yang X."/>
            <person name="Jeffery I.B."/>
            <person name="Cooney J.C."/>
            <person name="Kagawa T.F."/>
            <person name="Liu W."/>
            <person name="Song Y."/>
            <person name="Salvetti E."/>
            <person name="Wrobel A."/>
            <person name="Rasinkangas P."/>
            <person name="Parkhill J."/>
            <person name="Rea M.C."/>
            <person name="O'Sullivan O."/>
            <person name="Ritari J."/>
            <person name="Douillard F.P."/>
            <person name="Paul Ross R."/>
            <person name="Yang R."/>
            <person name="Briner A.E."/>
            <person name="Felis G.E."/>
            <person name="de Vos W.M."/>
            <person name="Barrangou R."/>
            <person name="Klaenhammer T.R."/>
            <person name="Caufield P.W."/>
            <person name="Cui Y."/>
            <person name="Zhang H."/>
            <person name="O'Toole P.W."/>
        </authorList>
    </citation>
    <scope>NUCLEOTIDE SEQUENCE [LARGE SCALE GENOMIC DNA]</scope>
    <source>
        <strain evidence="6 7">DSM 21116</strain>
    </source>
</reference>
<evidence type="ECO:0008006" key="8">
    <source>
        <dbReference type="Google" id="ProtNLM"/>
    </source>
</evidence>
<dbReference type="PATRIC" id="fig|1423729.3.peg.1816"/>
<comment type="caution">
    <text evidence="6">The sequence shown here is derived from an EMBL/GenBank/DDBJ whole genome shotgun (WGS) entry which is preliminary data.</text>
</comment>
<dbReference type="OrthoDB" id="2208410at2"/>
<protein>
    <recommendedName>
        <fullName evidence="8">DUF3533 domain-containing protein</fullName>
    </recommendedName>
</protein>
<keyword evidence="4 5" id="KW-0472">Membrane</keyword>
<dbReference type="EMBL" id="AYZE01000017">
    <property type="protein sequence ID" value="KRM89966.1"/>
    <property type="molecule type" value="Genomic_DNA"/>
</dbReference>
<comment type="subcellular location">
    <subcellularLocation>
        <location evidence="1">Membrane</location>
        <topology evidence="1">Multi-pass membrane protein</topology>
    </subcellularLocation>
</comment>
<dbReference type="InterPro" id="IPR051328">
    <property type="entry name" value="T7SS_ABC-Transporter"/>
</dbReference>
<feature type="transmembrane region" description="Helical" evidence="5">
    <location>
        <begin position="275"/>
        <end position="298"/>
    </location>
</feature>
<dbReference type="Proteomes" id="UP000051131">
    <property type="component" value="Unassembled WGS sequence"/>
</dbReference>
<evidence type="ECO:0000256" key="5">
    <source>
        <dbReference type="SAM" id="Phobius"/>
    </source>
</evidence>
<feature type="transmembrane region" description="Helical" evidence="5">
    <location>
        <begin position="235"/>
        <end position="255"/>
    </location>
</feature>
<accession>A0A0R2CDW1</accession>
<dbReference type="RefSeq" id="WP_057829824.1">
    <property type="nucleotide sequence ID" value="NZ_AYZE01000017.1"/>
</dbReference>
<sequence>MLGIYLPGYKVATHNLKYAEIELINNDKSDGQKIANSIEKGIKKSKSTHFKLIQKSNILQAKNNLANHKNVLVIEIPKNYVESLKKGNSVKLNFFVSSAGDQLSHQLGTKIANNLTTKFNSGTLNNYYKATIYNILLKASATATKSEITKLTTLQVQKQMQSIIAATPSLKNDSVALQNEQSKIEANVSQKIQSQVYKKVKQTINAQTNKIVKTTFVSANIKDLNTNRSNLYETMAPMFFSLSSFIAAMIGAMILSRGLKLTFLKGTKKLRGWLYLELTYLIIAVISPIIGIIILKLVEPFSVKTLIEIYLQHILVSYTSLNLVGFLFEMLGNVAGLVTLPLILMQSFSSGSVIPYKMLPTVYKFFYNILPVPASVQNDVYLMFNVGSMNNSMTRLVIILVISLILHFLTVIFKKYPVMSVSEN</sequence>
<organism evidence="6 7">
    <name type="scientific">Liquorilactobacillus cacaonum DSM 21116</name>
    <dbReference type="NCBI Taxonomy" id="1423729"/>
    <lineage>
        <taxon>Bacteria</taxon>
        <taxon>Bacillati</taxon>
        <taxon>Bacillota</taxon>
        <taxon>Bacilli</taxon>
        <taxon>Lactobacillales</taxon>
        <taxon>Lactobacillaceae</taxon>
        <taxon>Liquorilactobacillus</taxon>
    </lineage>
</organism>